<dbReference type="Proteomes" id="UP000010474">
    <property type="component" value="Plasmid pANACY.02"/>
</dbReference>
<dbReference type="HOGENOM" id="CLU_1014275_0_0_3"/>
<dbReference type="RefSeq" id="WP_015364357.1">
    <property type="nucleotide sequence ID" value="NC_020157.1"/>
</dbReference>
<evidence type="ECO:0000313" key="2">
    <source>
        <dbReference type="Proteomes" id="UP000010474"/>
    </source>
</evidence>
<name>K9ZS87_ANACC</name>
<evidence type="ECO:0000313" key="1">
    <source>
        <dbReference type="EMBL" id="AFZ61205.1"/>
    </source>
</evidence>
<geneLocation type="plasmid" evidence="1 2">
    <name>pANACY.02</name>
</geneLocation>
<dbReference type="PATRIC" id="fig|272123.3.peg.6423"/>
<dbReference type="OrthoDB" id="495088at2"/>
<reference evidence="2" key="1">
    <citation type="journal article" date="2013" name="Proc. Natl. Acad. Sci. U.S.A.">
        <title>Improving the coverage of the cyanobacterial phylum using diversity-driven genome sequencing.</title>
        <authorList>
            <person name="Shih P.M."/>
            <person name="Wu D."/>
            <person name="Latifi A."/>
            <person name="Axen S.D."/>
            <person name="Fewer D.P."/>
            <person name="Talla E."/>
            <person name="Calteau A."/>
            <person name="Cai F."/>
            <person name="Tandeau de Marsac N."/>
            <person name="Rippka R."/>
            <person name="Herdman M."/>
            <person name="Sivonen K."/>
            <person name="Coursin T."/>
            <person name="Laurent T."/>
            <person name="Goodwin L."/>
            <person name="Nolan M."/>
            <person name="Davenport K.W."/>
            <person name="Han C.S."/>
            <person name="Rubin E.M."/>
            <person name="Eisen J.A."/>
            <person name="Woyke T."/>
            <person name="Gugger M."/>
            <person name="Kerfeld C.A."/>
        </authorList>
    </citation>
    <scope>NUCLEOTIDE SEQUENCE [LARGE SCALE GENOMIC DNA]</scope>
    <source>
        <strain evidence="2">ATCC 27899 / PCC 7122</strain>
    </source>
</reference>
<organism evidence="1 2">
    <name type="scientific">Anabaena cylindrica (strain ATCC 27899 / PCC 7122)</name>
    <dbReference type="NCBI Taxonomy" id="272123"/>
    <lineage>
        <taxon>Bacteria</taxon>
        <taxon>Bacillati</taxon>
        <taxon>Cyanobacteriota</taxon>
        <taxon>Cyanophyceae</taxon>
        <taxon>Nostocales</taxon>
        <taxon>Nostocaceae</taxon>
        <taxon>Anabaena</taxon>
    </lineage>
</organism>
<keyword evidence="1" id="KW-0614">Plasmid</keyword>
<keyword evidence="2" id="KW-1185">Reference proteome</keyword>
<proteinExistence type="predicted"/>
<dbReference type="AlphaFoldDB" id="K9ZS87"/>
<dbReference type="KEGG" id="acy:Anacy_5916"/>
<protein>
    <submittedName>
        <fullName evidence="1">Uncharacterized protein</fullName>
    </submittedName>
</protein>
<gene>
    <name evidence="1" type="ordered locus">Anacy_5916</name>
</gene>
<dbReference type="EMBL" id="CP003661">
    <property type="protein sequence ID" value="AFZ61205.1"/>
    <property type="molecule type" value="Genomic_DNA"/>
</dbReference>
<sequence>MKNILVRTTTLAVITVLSLQTFNIKTLAQEVKKDSIVPSQKDVIALMQNICGAGNITREQGKIVCKKCPSFTGYSGDSGGSLTSVVYGSFTKAGIREALVDLGDCEPRVGNWGGSVLLRRTNKGWSRILYEQGLRSHSCLKISNKTGRDSLVCEGSYTGQGYFITSLDHLEIGTTKIKNINLLKVESNTATCRPPFYDVGIKDFTLRDTNQDKRFDLVIKVTEAREPKGVTRSGDDQCEPRLSESKLHELTFLYNGQSFRATPATAKLIKQLEP</sequence>
<accession>K9ZS87</accession>